<dbReference type="EMBL" id="JABFOF010000008">
    <property type="protein sequence ID" value="KAG2384856.1"/>
    <property type="molecule type" value="Genomic_DNA"/>
</dbReference>
<evidence type="ECO:0000313" key="1">
    <source>
        <dbReference type="EMBL" id="KAG2384856.1"/>
    </source>
</evidence>
<comment type="caution">
    <text evidence="1">The sequence shown here is derived from an EMBL/GenBank/DDBJ whole genome shotgun (WGS) entry which is preliminary data.</text>
</comment>
<name>A0A8T0JWB3_PHAAN</name>
<dbReference type="AlphaFoldDB" id="A0A8T0JWB3"/>
<organism evidence="1 2">
    <name type="scientific">Phaseolus angularis</name>
    <name type="common">Azuki bean</name>
    <name type="synonym">Vigna angularis</name>
    <dbReference type="NCBI Taxonomy" id="3914"/>
    <lineage>
        <taxon>Eukaryota</taxon>
        <taxon>Viridiplantae</taxon>
        <taxon>Streptophyta</taxon>
        <taxon>Embryophyta</taxon>
        <taxon>Tracheophyta</taxon>
        <taxon>Spermatophyta</taxon>
        <taxon>Magnoliopsida</taxon>
        <taxon>eudicotyledons</taxon>
        <taxon>Gunneridae</taxon>
        <taxon>Pentapetalae</taxon>
        <taxon>rosids</taxon>
        <taxon>fabids</taxon>
        <taxon>Fabales</taxon>
        <taxon>Fabaceae</taxon>
        <taxon>Papilionoideae</taxon>
        <taxon>50 kb inversion clade</taxon>
        <taxon>NPAAA clade</taxon>
        <taxon>indigoferoid/millettioid clade</taxon>
        <taxon>Phaseoleae</taxon>
        <taxon>Vigna</taxon>
    </lineage>
</organism>
<accession>A0A8T0JWB3</accession>
<evidence type="ECO:0000313" key="2">
    <source>
        <dbReference type="Proteomes" id="UP000743370"/>
    </source>
</evidence>
<reference evidence="1 2" key="1">
    <citation type="submission" date="2020-05" db="EMBL/GenBank/DDBJ databases">
        <title>Vigna angularis (adzuki bean) Var. LongXiaoDou No. 4 denovo assembly.</title>
        <authorList>
            <person name="Xiang H."/>
        </authorList>
    </citation>
    <scope>NUCLEOTIDE SEQUENCE [LARGE SCALE GENOMIC DNA]</scope>
    <source>
        <tissue evidence="1">Leaf</tissue>
    </source>
</reference>
<protein>
    <submittedName>
        <fullName evidence="1">Uncharacterized protein</fullName>
    </submittedName>
</protein>
<dbReference type="Proteomes" id="UP000743370">
    <property type="component" value="Unassembled WGS sequence"/>
</dbReference>
<proteinExistence type="predicted"/>
<sequence>MMWKFELVRKKNENLGDFIIVGKTSLELVKGDSHASICGSRSHALIPTSPRNRPTTLPKPIIISVPRPHCWKGSASKLYVELPPHTAPLGMKVGPAQAYAVLNPPTTSPVQKKTRVGNGIYDPPIWNAMSGAQLSYLRNIGMIGVFERSSPPPPEDALRLA</sequence>
<gene>
    <name evidence="1" type="ORF">HKW66_Vig0119480</name>
</gene>